<dbReference type="Proteomes" id="UP000658127">
    <property type="component" value="Unassembled WGS sequence"/>
</dbReference>
<feature type="transmembrane region" description="Helical" evidence="1">
    <location>
        <begin position="12"/>
        <end position="32"/>
    </location>
</feature>
<keyword evidence="1" id="KW-1133">Transmembrane helix</keyword>
<keyword evidence="3" id="KW-1185">Reference proteome</keyword>
<organism evidence="2 3">
    <name type="scientific">Nocardia rhizosphaerihabitans</name>
    <dbReference type="NCBI Taxonomy" id="1691570"/>
    <lineage>
        <taxon>Bacteria</taxon>
        <taxon>Bacillati</taxon>
        <taxon>Actinomycetota</taxon>
        <taxon>Actinomycetes</taxon>
        <taxon>Mycobacteriales</taxon>
        <taxon>Nocardiaceae</taxon>
        <taxon>Nocardia</taxon>
    </lineage>
</organism>
<evidence type="ECO:0000313" key="3">
    <source>
        <dbReference type="Proteomes" id="UP000658127"/>
    </source>
</evidence>
<reference evidence="3" key="1">
    <citation type="journal article" date="2019" name="Int. J. Syst. Evol. Microbiol.">
        <title>The Global Catalogue of Microorganisms (GCM) 10K type strain sequencing project: providing services to taxonomists for standard genome sequencing and annotation.</title>
        <authorList>
            <consortium name="The Broad Institute Genomics Platform"/>
            <consortium name="The Broad Institute Genome Sequencing Center for Infectious Disease"/>
            <person name="Wu L."/>
            <person name="Ma J."/>
        </authorList>
    </citation>
    <scope>NUCLEOTIDE SEQUENCE [LARGE SCALE GENOMIC DNA]</scope>
    <source>
        <strain evidence="3">CGMCC 4.7329</strain>
    </source>
</reference>
<feature type="transmembrane region" description="Helical" evidence="1">
    <location>
        <begin position="38"/>
        <end position="58"/>
    </location>
</feature>
<name>A0ABQ2L3F4_9NOCA</name>
<dbReference type="EMBL" id="BMNE01000019">
    <property type="protein sequence ID" value="GGO01165.1"/>
    <property type="molecule type" value="Genomic_DNA"/>
</dbReference>
<sequence>MTTGQTLSKVVAPSAVTAAMSTGLAVAVNYATGGDHSAWMWVAVAALTVGVFAVSLWMQSGQSVAAGESVVGVDLRNVKSGGALRIRKIRGGGVRAHKVRSGGDISFEDIDASRNDASHP</sequence>
<keyword evidence="1" id="KW-0812">Transmembrane</keyword>
<evidence type="ECO:0000313" key="2">
    <source>
        <dbReference type="EMBL" id="GGO01165.1"/>
    </source>
</evidence>
<keyword evidence="1" id="KW-0472">Membrane</keyword>
<gene>
    <name evidence="2" type="ORF">GCM10011610_70770</name>
</gene>
<proteinExistence type="predicted"/>
<protein>
    <submittedName>
        <fullName evidence="2">Uncharacterized protein</fullName>
    </submittedName>
</protein>
<accession>A0ABQ2L3F4</accession>
<comment type="caution">
    <text evidence="2">The sequence shown here is derived from an EMBL/GenBank/DDBJ whole genome shotgun (WGS) entry which is preliminary data.</text>
</comment>
<evidence type="ECO:0000256" key="1">
    <source>
        <dbReference type="SAM" id="Phobius"/>
    </source>
</evidence>